<comment type="caution">
    <text evidence="1">The sequence shown here is derived from an EMBL/GenBank/DDBJ whole genome shotgun (WGS) entry which is preliminary data.</text>
</comment>
<gene>
    <name evidence="1" type="ORF">E5162_05285</name>
</gene>
<dbReference type="RefSeq" id="WP_135943882.1">
    <property type="nucleotide sequence ID" value="NZ_BMEI01000001.1"/>
</dbReference>
<dbReference type="SUPFAM" id="SSF52540">
    <property type="entry name" value="P-loop containing nucleoside triphosphate hydrolases"/>
    <property type="match status" value="1"/>
</dbReference>
<protein>
    <recommendedName>
        <fullName evidence="3">CpsD/CapB family tyrosine-protein kinase</fullName>
    </recommendedName>
</protein>
<evidence type="ECO:0000313" key="1">
    <source>
        <dbReference type="EMBL" id="TGY94685.1"/>
    </source>
</evidence>
<dbReference type="EMBL" id="SRXV01000001">
    <property type="protein sequence ID" value="TGY94685.1"/>
    <property type="molecule type" value="Genomic_DNA"/>
</dbReference>
<organism evidence="1 2">
    <name type="scientific">Marinicauda pacifica</name>
    <dbReference type="NCBI Taxonomy" id="1133559"/>
    <lineage>
        <taxon>Bacteria</taxon>
        <taxon>Pseudomonadati</taxon>
        <taxon>Pseudomonadota</taxon>
        <taxon>Alphaproteobacteria</taxon>
        <taxon>Maricaulales</taxon>
        <taxon>Maricaulaceae</taxon>
        <taxon>Marinicauda</taxon>
    </lineage>
</organism>
<sequence>MSARAQLEDLSRRLTTREARGRAYMVVPITPGAGASFICARLAANAARESARPVWLFDLDFGANPQSTRTRMNGAAYSADLGAERFWRSEPEGAGRLALRKVDAAPVLISVFERDPGEVRRVTFASAPAYWDRVRDACGLALIDIPCDSPAATALCADVDGVILVGDAKTTTRAMADSLADEIEHAGGEVLGVILNRAPEQATR</sequence>
<name>A0A4S2HF18_9PROT</name>
<dbReference type="OrthoDB" id="7183816at2"/>
<evidence type="ECO:0008006" key="3">
    <source>
        <dbReference type="Google" id="ProtNLM"/>
    </source>
</evidence>
<dbReference type="GO" id="GO:0005886">
    <property type="term" value="C:plasma membrane"/>
    <property type="evidence" value="ECO:0007669"/>
    <property type="project" value="TreeGrafter"/>
</dbReference>
<dbReference type="PANTHER" id="PTHR32309">
    <property type="entry name" value="TYROSINE-PROTEIN KINASE"/>
    <property type="match status" value="1"/>
</dbReference>
<dbReference type="InterPro" id="IPR027417">
    <property type="entry name" value="P-loop_NTPase"/>
</dbReference>
<evidence type="ECO:0000313" key="2">
    <source>
        <dbReference type="Proteomes" id="UP000305451"/>
    </source>
</evidence>
<dbReference type="InterPro" id="IPR050445">
    <property type="entry name" value="Bact_polysacc_biosynth/exp"/>
</dbReference>
<dbReference type="Proteomes" id="UP000305451">
    <property type="component" value="Unassembled WGS sequence"/>
</dbReference>
<accession>A0A4S2HF18</accession>
<proteinExistence type="predicted"/>
<dbReference type="GO" id="GO:0004713">
    <property type="term" value="F:protein tyrosine kinase activity"/>
    <property type="evidence" value="ECO:0007669"/>
    <property type="project" value="TreeGrafter"/>
</dbReference>
<dbReference type="Gene3D" id="3.40.50.300">
    <property type="entry name" value="P-loop containing nucleotide triphosphate hydrolases"/>
    <property type="match status" value="1"/>
</dbReference>
<dbReference type="AlphaFoldDB" id="A0A4S2HF18"/>
<dbReference type="PANTHER" id="PTHR32309:SF13">
    <property type="entry name" value="FERRIC ENTEROBACTIN TRANSPORT PROTEIN FEPE"/>
    <property type="match status" value="1"/>
</dbReference>
<reference evidence="1 2" key="1">
    <citation type="journal article" date="2013" name="Int. J. Syst. Evol. Microbiol.">
        <title>Marinicauda pacifica gen. nov., sp. nov., a prosthecate alphaproteobacterium of the family Hyphomonadaceae isolated from deep seawater.</title>
        <authorList>
            <person name="Zhang X.Y."/>
            <person name="Li G.W."/>
            <person name="Wang C.S."/>
            <person name="Zhang Y.J."/>
            <person name="Xu X.W."/>
            <person name="Li H."/>
            <person name="Liu A."/>
            <person name="Liu C."/>
            <person name="Xie B.B."/>
            <person name="Qin Q.L."/>
            <person name="Xu Z."/>
            <person name="Chen X.L."/>
            <person name="Zhou B.C."/>
            <person name="Zhang Y.Z."/>
        </authorList>
    </citation>
    <scope>NUCLEOTIDE SEQUENCE [LARGE SCALE GENOMIC DNA]</scope>
    <source>
        <strain evidence="1 2">P-1 km-3</strain>
    </source>
</reference>
<keyword evidence="2" id="KW-1185">Reference proteome</keyword>